<dbReference type="PANTHER" id="PTHR36440:SF1">
    <property type="entry name" value="PUTATIVE (AFU_ORTHOLOGUE AFUA_8G07350)-RELATED"/>
    <property type="match status" value="1"/>
</dbReference>
<organism evidence="2 3">
    <name type="scientific">Candidatus Marimicrobium litorale</name>
    <dbReference type="NCBI Taxonomy" id="2518991"/>
    <lineage>
        <taxon>Bacteria</taxon>
        <taxon>Pseudomonadati</taxon>
        <taxon>Pseudomonadota</taxon>
        <taxon>Gammaproteobacteria</taxon>
        <taxon>Cellvibrionales</taxon>
        <taxon>Halieaceae</taxon>
        <taxon>Marimicrobium</taxon>
    </lineage>
</organism>
<dbReference type="PANTHER" id="PTHR36440">
    <property type="entry name" value="PUTATIVE (AFU_ORTHOLOGUE AFUA_8G07350)-RELATED"/>
    <property type="match status" value="1"/>
</dbReference>
<evidence type="ECO:0000259" key="1">
    <source>
        <dbReference type="Pfam" id="PF07883"/>
    </source>
</evidence>
<dbReference type="SUPFAM" id="SSF51182">
    <property type="entry name" value="RmlC-like cupins"/>
    <property type="match status" value="1"/>
</dbReference>
<protein>
    <submittedName>
        <fullName evidence="2">Cupin domain-containing protein</fullName>
    </submittedName>
</protein>
<proteinExistence type="predicted"/>
<evidence type="ECO:0000313" key="2">
    <source>
        <dbReference type="EMBL" id="MCX2977684.1"/>
    </source>
</evidence>
<feature type="domain" description="Cupin type-2" evidence="1">
    <location>
        <begin position="43"/>
        <end position="96"/>
    </location>
</feature>
<accession>A0ABT3T876</accession>
<sequence length="149" mass="16316">MTKKSLIVSPEERARPLNIAGFSITVLAAGEQTGGYEIFHQVGPEGTGPGPHFHPWDESFFVLRGEVVCGVDDLETLVKPGALVHISGNTTHWYRFGESGGEILSMTSCEGASHMYEDFDREGSWENPNRDHLVQLAAKHGQVVVDSHD</sequence>
<gene>
    <name evidence="2" type="ORF">EYC82_09990</name>
</gene>
<name>A0ABT3T876_9GAMM</name>
<dbReference type="EMBL" id="SHNO01000001">
    <property type="protein sequence ID" value="MCX2977684.1"/>
    <property type="molecule type" value="Genomic_DNA"/>
</dbReference>
<dbReference type="Gene3D" id="2.60.120.10">
    <property type="entry name" value="Jelly Rolls"/>
    <property type="match status" value="1"/>
</dbReference>
<dbReference type="Pfam" id="PF07883">
    <property type="entry name" value="Cupin_2"/>
    <property type="match status" value="1"/>
</dbReference>
<dbReference type="RefSeq" id="WP_279249394.1">
    <property type="nucleotide sequence ID" value="NZ_SHNO01000001.1"/>
</dbReference>
<keyword evidence="3" id="KW-1185">Reference proteome</keyword>
<dbReference type="Proteomes" id="UP001143304">
    <property type="component" value="Unassembled WGS sequence"/>
</dbReference>
<evidence type="ECO:0000313" key="3">
    <source>
        <dbReference type="Proteomes" id="UP001143304"/>
    </source>
</evidence>
<dbReference type="InterPro" id="IPR053146">
    <property type="entry name" value="QDO-like"/>
</dbReference>
<reference evidence="2" key="1">
    <citation type="submission" date="2019-02" db="EMBL/GenBank/DDBJ databases">
        <authorList>
            <person name="Li S.-H."/>
        </authorList>
    </citation>
    <scope>NUCLEOTIDE SEQUENCE</scope>
    <source>
        <strain evidence="2">IMCC11814</strain>
    </source>
</reference>
<comment type="caution">
    <text evidence="2">The sequence shown here is derived from an EMBL/GenBank/DDBJ whole genome shotgun (WGS) entry which is preliminary data.</text>
</comment>
<dbReference type="InterPro" id="IPR011051">
    <property type="entry name" value="RmlC_Cupin_sf"/>
</dbReference>
<dbReference type="InterPro" id="IPR014710">
    <property type="entry name" value="RmlC-like_jellyroll"/>
</dbReference>
<dbReference type="InterPro" id="IPR013096">
    <property type="entry name" value="Cupin_2"/>
</dbReference>